<feature type="domain" description="Phosphoribulokinase/uridine kinase" evidence="1">
    <location>
        <begin position="25"/>
        <end position="205"/>
    </location>
</feature>
<comment type="caution">
    <text evidence="2">The sequence shown here is derived from an EMBL/GenBank/DDBJ whole genome shotgun (WGS) entry which is preliminary data.</text>
</comment>
<protein>
    <submittedName>
        <fullName evidence="2">Uridine kinase</fullName>
        <ecNumber evidence="2">2.7.1.48</ecNumber>
    </submittedName>
</protein>
<dbReference type="PANTHER" id="PTHR10285">
    <property type="entry name" value="URIDINE KINASE"/>
    <property type="match status" value="1"/>
</dbReference>
<dbReference type="GO" id="GO:0004849">
    <property type="term" value="F:uridine kinase activity"/>
    <property type="evidence" value="ECO:0007669"/>
    <property type="project" value="UniProtKB-EC"/>
</dbReference>
<sequence>MENKNVELILSSVFKNIEERKANYIIGIDGYSCAGKTSITEQLLRHFKERYQVQVFHIDDYITTREHRYNTGHKQWYELFYLQWDENYIRDHLFKPLKSSDGELKLNYYYKEKDIIAEESYKITSKSIIVVEGVYLQRKCWRDFFDYMIFVDCPREVRFQREIIRSNHKGDLSQVIEKYKERYWAAEDYYDKTFEPLKSADLIINNC</sequence>
<dbReference type="EMBL" id="VSSQ01045080">
    <property type="protein sequence ID" value="MPM98958.1"/>
    <property type="molecule type" value="Genomic_DNA"/>
</dbReference>
<proteinExistence type="predicted"/>
<gene>
    <name evidence="2" type="primary">udk_59</name>
    <name evidence="2" type="ORF">SDC9_146148</name>
</gene>
<evidence type="ECO:0000259" key="1">
    <source>
        <dbReference type="Pfam" id="PF00485"/>
    </source>
</evidence>
<reference evidence="2" key="1">
    <citation type="submission" date="2019-08" db="EMBL/GenBank/DDBJ databases">
        <authorList>
            <person name="Kucharzyk K."/>
            <person name="Murdoch R.W."/>
            <person name="Higgins S."/>
            <person name="Loffler F."/>
        </authorList>
    </citation>
    <scope>NUCLEOTIDE SEQUENCE</scope>
</reference>
<keyword evidence="2" id="KW-0418">Kinase</keyword>
<accession>A0A645ECY5</accession>
<organism evidence="2">
    <name type="scientific">bioreactor metagenome</name>
    <dbReference type="NCBI Taxonomy" id="1076179"/>
    <lineage>
        <taxon>unclassified sequences</taxon>
        <taxon>metagenomes</taxon>
        <taxon>ecological metagenomes</taxon>
    </lineage>
</organism>
<dbReference type="GO" id="GO:0005524">
    <property type="term" value="F:ATP binding"/>
    <property type="evidence" value="ECO:0007669"/>
    <property type="project" value="InterPro"/>
</dbReference>
<dbReference type="SUPFAM" id="SSF52540">
    <property type="entry name" value="P-loop containing nucleoside triphosphate hydrolases"/>
    <property type="match status" value="1"/>
</dbReference>
<dbReference type="InterPro" id="IPR027417">
    <property type="entry name" value="P-loop_NTPase"/>
</dbReference>
<name>A0A645ECY5_9ZZZZ</name>
<dbReference type="Gene3D" id="3.40.50.300">
    <property type="entry name" value="P-loop containing nucleotide triphosphate hydrolases"/>
    <property type="match status" value="1"/>
</dbReference>
<dbReference type="InterPro" id="IPR006083">
    <property type="entry name" value="PRK/URK"/>
</dbReference>
<dbReference type="EC" id="2.7.1.48" evidence="2"/>
<dbReference type="Pfam" id="PF00485">
    <property type="entry name" value="PRK"/>
    <property type="match status" value="1"/>
</dbReference>
<dbReference type="AlphaFoldDB" id="A0A645ECY5"/>
<keyword evidence="2" id="KW-0808">Transferase</keyword>
<evidence type="ECO:0000313" key="2">
    <source>
        <dbReference type="EMBL" id="MPM98958.1"/>
    </source>
</evidence>